<dbReference type="Proteomes" id="UP000308891">
    <property type="component" value="Unassembled WGS sequence"/>
</dbReference>
<feature type="compositionally biased region" description="Basic and acidic residues" evidence="1">
    <location>
        <begin position="7"/>
        <end position="27"/>
    </location>
</feature>
<proteinExistence type="predicted"/>
<dbReference type="AlphaFoldDB" id="A0A4T0V204"/>
<name>A0A4T0V204_9NEIS</name>
<comment type="caution">
    <text evidence="2">The sequence shown here is derived from an EMBL/GenBank/DDBJ whole genome shotgun (WGS) entry which is preliminary data.</text>
</comment>
<keyword evidence="3" id="KW-1185">Reference proteome</keyword>
<dbReference type="RefSeq" id="WP_136551634.1">
    <property type="nucleotide sequence ID" value="NZ_STGJ01000003.1"/>
</dbReference>
<organism evidence="2 3">
    <name type="scientific">Crenobacter intestini</name>
    <dbReference type="NCBI Taxonomy" id="2563443"/>
    <lineage>
        <taxon>Bacteria</taxon>
        <taxon>Pseudomonadati</taxon>
        <taxon>Pseudomonadota</taxon>
        <taxon>Betaproteobacteria</taxon>
        <taxon>Neisseriales</taxon>
        <taxon>Neisseriaceae</taxon>
        <taxon>Crenobacter</taxon>
    </lineage>
</organism>
<gene>
    <name evidence="2" type="ORF">E5K04_04080</name>
</gene>
<sequence>MTAIESTGKKVEGKIDDELVKPGEGREPIVTLETNDTHAESGEGQAKGVNQSAAELFDDGDAVVSGACHDDLEVVCQLCVPPLEMEESFNLWALTDCVNDKLEKLRGRMAANLPNENEAELDKKLAKLKWWLGLIEQLRSGMLVAPEEPVDWEVLEFADEAMVDAAKRRHEKLIQWREYGSQVAPTSEKAEGGQVSGAQRHEALRKLQSGKRQRFDAMKSEILHVIKESGIPISEICAAKLWSLLVVRAGKPGSCIYDVNEEGLWVDDELSRGKAVKKKDVAKRLARLKKVYR</sequence>
<reference evidence="2 3" key="1">
    <citation type="submission" date="2019-04" db="EMBL/GenBank/DDBJ databases">
        <title>Crenobacter sp. nov.</title>
        <authorList>
            <person name="Shi S."/>
        </authorList>
    </citation>
    <scope>NUCLEOTIDE SEQUENCE [LARGE SCALE GENOMIC DNA]</scope>
    <source>
        <strain evidence="2 3">GY 70310</strain>
    </source>
</reference>
<dbReference type="EMBL" id="STGJ01000003">
    <property type="protein sequence ID" value="TIC85186.1"/>
    <property type="molecule type" value="Genomic_DNA"/>
</dbReference>
<protein>
    <submittedName>
        <fullName evidence="2">Uncharacterized protein</fullName>
    </submittedName>
</protein>
<feature type="region of interest" description="Disordered" evidence="1">
    <location>
        <begin position="1"/>
        <end position="28"/>
    </location>
</feature>
<evidence type="ECO:0000313" key="3">
    <source>
        <dbReference type="Proteomes" id="UP000308891"/>
    </source>
</evidence>
<evidence type="ECO:0000313" key="2">
    <source>
        <dbReference type="EMBL" id="TIC85186.1"/>
    </source>
</evidence>
<evidence type="ECO:0000256" key="1">
    <source>
        <dbReference type="SAM" id="MobiDB-lite"/>
    </source>
</evidence>
<accession>A0A4T0V204</accession>